<accession>L8GHH7</accession>
<keyword evidence="2" id="KW-1185">Reference proteome</keyword>
<protein>
    <submittedName>
        <fullName evidence="1">Uncharacterized protein</fullName>
    </submittedName>
</protein>
<proteinExistence type="predicted"/>
<evidence type="ECO:0000313" key="1">
    <source>
        <dbReference type="EMBL" id="ELR12447.1"/>
    </source>
</evidence>
<reference evidence="1 2" key="1">
    <citation type="journal article" date="2013" name="Genome Biol.">
        <title>Genome of Acanthamoeba castellanii highlights extensive lateral gene transfer and early evolution of tyrosine kinase signaling.</title>
        <authorList>
            <person name="Clarke M."/>
            <person name="Lohan A.J."/>
            <person name="Liu B."/>
            <person name="Lagkouvardos I."/>
            <person name="Roy S."/>
            <person name="Zafar N."/>
            <person name="Bertelli C."/>
            <person name="Schilde C."/>
            <person name="Kianianmomeni A."/>
            <person name="Burglin T.R."/>
            <person name="Frech C."/>
            <person name="Turcotte B."/>
            <person name="Kopec K.O."/>
            <person name="Synnott J.M."/>
            <person name="Choo C."/>
            <person name="Paponov I."/>
            <person name="Finkler A."/>
            <person name="Soon Heng Tan C."/>
            <person name="Hutchins A.P."/>
            <person name="Weinmeier T."/>
            <person name="Rattei T."/>
            <person name="Chu J.S."/>
            <person name="Gimenez G."/>
            <person name="Irimia M."/>
            <person name="Rigden D.J."/>
            <person name="Fitzpatrick D.A."/>
            <person name="Lorenzo-Morales J."/>
            <person name="Bateman A."/>
            <person name="Chiu C.H."/>
            <person name="Tang P."/>
            <person name="Hegemann P."/>
            <person name="Fromm H."/>
            <person name="Raoult D."/>
            <person name="Greub G."/>
            <person name="Miranda-Saavedra D."/>
            <person name="Chen N."/>
            <person name="Nash P."/>
            <person name="Ginger M.L."/>
            <person name="Horn M."/>
            <person name="Schaap P."/>
            <person name="Caler L."/>
            <person name="Loftus B."/>
        </authorList>
    </citation>
    <scope>NUCLEOTIDE SEQUENCE [LARGE SCALE GENOMIC DNA]</scope>
    <source>
        <strain evidence="1 2">Neff</strain>
    </source>
</reference>
<dbReference type="Proteomes" id="UP000011083">
    <property type="component" value="Unassembled WGS sequence"/>
</dbReference>
<dbReference type="EMBL" id="KB008116">
    <property type="protein sequence ID" value="ELR12447.1"/>
    <property type="molecule type" value="Genomic_DNA"/>
</dbReference>
<dbReference type="AlphaFoldDB" id="L8GHH7"/>
<dbReference type="GeneID" id="14912942"/>
<dbReference type="VEuPathDB" id="AmoebaDB:ACA1_324940"/>
<evidence type="ECO:0000313" key="2">
    <source>
        <dbReference type="Proteomes" id="UP000011083"/>
    </source>
</evidence>
<sequence>MKARALGFRLRLALVNSARGGVGRRLMVKHARQAGCKHRAGRRRAGLGADGPKVVGAQHGVAHGAEACLARGQKRSVALDREHLRRAARPVGGGPRAVVLVKGKAAGERRVVEGDETRVVEAVVGGHHVLDKRLVKRGRDLLVFEEPGRGGGARSGGLAKVVADVVAALGKLVDGRGLVAEAQAHQVPEGERTEPVQAQALPHGRHLLEQLVVAALLVDHERAVANGGQLARVRVNALLAQDEATHLAVGVLDALLEAGRQPGLEHESERAVHHLVAGRVQVVESGDELAHPLPRALLAHAHARIVDGRRHVAQRQEHGHQLAVELVGGLAEGAVLVLAAEGVHGPVAQLRARPEHDGAVDGRAHKGRLRRDAQRRAHVLVEQLVGLLVEVLEARAVLGKEAGPAAELVLERRVEHELDDDLVDGGVGKHAAVLLDRVVALRGRLALAQRAERDREVLEQAHEVVDVGLAGADEVPHVAGKLAGVERRKVAVAKGHLAWWRAGAVDVHVARGPVGLGRVGDEARHVAREVVLVERLVDVAAGRVGEALGAAKVAPLVLDGDDVELHVGAFVDHALELVAQLVLETAQLHDGDVLPADLAVGEQVDDVGEALVEPVVDVGKGNVGHGDTIAPDLGRDDAEPLVELGVAVHHVGDLQVAAGEGAVGLVVRVPKQHAPALVGQGLGDLDKALEDAAAADAREVARHRARRVDEQNGCRRHVGLNQE</sequence>
<organism evidence="1 2">
    <name type="scientific">Acanthamoeba castellanii (strain ATCC 30010 / Neff)</name>
    <dbReference type="NCBI Taxonomy" id="1257118"/>
    <lineage>
        <taxon>Eukaryota</taxon>
        <taxon>Amoebozoa</taxon>
        <taxon>Discosea</taxon>
        <taxon>Longamoebia</taxon>
        <taxon>Centramoebida</taxon>
        <taxon>Acanthamoebidae</taxon>
        <taxon>Acanthamoeba</taxon>
    </lineage>
</organism>
<dbReference type="RefSeq" id="XP_004334460.1">
    <property type="nucleotide sequence ID" value="XM_004334412.1"/>
</dbReference>
<dbReference type="KEGG" id="acan:ACA1_324940"/>
<gene>
    <name evidence="1" type="ORF">ACA1_324940</name>
</gene>
<name>L8GHH7_ACACF</name>